<evidence type="ECO:0000313" key="1">
    <source>
        <dbReference type="EMBL" id="KAK6333802.1"/>
    </source>
</evidence>
<organism evidence="1 2">
    <name type="scientific">Orbilia blumenaviensis</name>
    <dbReference type="NCBI Taxonomy" id="1796055"/>
    <lineage>
        <taxon>Eukaryota</taxon>
        <taxon>Fungi</taxon>
        <taxon>Dikarya</taxon>
        <taxon>Ascomycota</taxon>
        <taxon>Pezizomycotina</taxon>
        <taxon>Orbiliomycetes</taxon>
        <taxon>Orbiliales</taxon>
        <taxon>Orbiliaceae</taxon>
        <taxon>Orbilia</taxon>
    </lineage>
</organism>
<dbReference type="EMBL" id="JAVHNS010000016">
    <property type="protein sequence ID" value="KAK6333802.1"/>
    <property type="molecule type" value="Genomic_DNA"/>
</dbReference>
<dbReference type="Proteomes" id="UP001373714">
    <property type="component" value="Unassembled WGS sequence"/>
</dbReference>
<name>A0AAV9U1F5_9PEZI</name>
<evidence type="ECO:0000313" key="2">
    <source>
        <dbReference type="Proteomes" id="UP001373714"/>
    </source>
</evidence>
<comment type="caution">
    <text evidence="1">The sequence shown here is derived from an EMBL/GenBank/DDBJ whole genome shotgun (WGS) entry which is preliminary data.</text>
</comment>
<reference evidence="1 2" key="1">
    <citation type="submission" date="2019-10" db="EMBL/GenBank/DDBJ databases">
        <authorList>
            <person name="Palmer J.M."/>
        </authorList>
    </citation>
    <scope>NUCLEOTIDE SEQUENCE [LARGE SCALE GENOMIC DNA]</scope>
    <source>
        <strain evidence="1 2">TWF730</strain>
    </source>
</reference>
<proteinExistence type="predicted"/>
<sequence length="126" mass="14158">MQQLAFLPAGTKAGSFVPLFGSLPAASVRVEVLTQVILAQFSYKSEAHLRLGQRWIEQGLFAKAAQTVPPDQQHLDVYRPNVLHLYSLGILEGGRGGLRRNRIVWAKRFPHVFQVLHKSKKQSRDS</sequence>
<dbReference type="AlphaFoldDB" id="A0AAV9U1F5"/>
<protein>
    <submittedName>
        <fullName evidence="1">Uncharacterized protein</fullName>
    </submittedName>
</protein>
<keyword evidence="2" id="KW-1185">Reference proteome</keyword>
<accession>A0AAV9U1F5</accession>
<gene>
    <name evidence="1" type="ORF">TWF730_003985</name>
</gene>